<dbReference type="GO" id="GO:0009436">
    <property type="term" value="P:glyoxylate catabolic process"/>
    <property type="evidence" value="ECO:0007669"/>
    <property type="project" value="TreeGrafter"/>
</dbReference>
<dbReference type="Proteomes" id="UP000250079">
    <property type="component" value="Chromosome"/>
</dbReference>
<evidence type="ECO:0000259" key="1">
    <source>
        <dbReference type="Pfam" id="PF20658"/>
    </source>
</evidence>
<feature type="domain" description="Malate synthase G alpha-beta insertion" evidence="1">
    <location>
        <begin position="18"/>
        <end position="79"/>
    </location>
</feature>
<organism evidence="2 3">
    <name type="scientific">Granulosicoccus antarcticus IMCC3135</name>
    <dbReference type="NCBI Taxonomy" id="1192854"/>
    <lineage>
        <taxon>Bacteria</taxon>
        <taxon>Pseudomonadati</taxon>
        <taxon>Pseudomonadota</taxon>
        <taxon>Gammaproteobacteria</taxon>
        <taxon>Chromatiales</taxon>
        <taxon>Granulosicoccaceae</taxon>
        <taxon>Granulosicoccus</taxon>
    </lineage>
</organism>
<dbReference type="GO" id="GO:0005829">
    <property type="term" value="C:cytosol"/>
    <property type="evidence" value="ECO:0007669"/>
    <property type="project" value="TreeGrafter"/>
</dbReference>
<gene>
    <name evidence="2" type="primary">glcB_2</name>
    <name evidence="2" type="ORF">IMCC3135_12195</name>
</gene>
<name>A0A2Z2NXP7_9GAMM</name>
<protein>
    <submittedName>
        <fullName evidence="2">Malate synthase G</fullName>
        <ecNumber evidence="2">2.3.3.9</ecNumber>
    </submittedName>
</protein>
<dbReference type="OrthoDB" id="9762054at2"/>
<keyword evidence="2" id="KW-0808">Transferase</keyword>
<dbReference type="KEGG" id="gai:IMCC3135_12195"/>
<accession>A0A2Z2NXP7</accession>
<reference evidence="2 3" key="1">
    <citation type="submission" date="2016-12" db="EMBL/GenBank/DDBJ databases">
        <authorList>
            <person name="Song W.-J."/>
            <person name="Kurnit D.M."/>
        </authorList>
    </citation>
    <scope>NUCLEOTIDE SEQUENCE [LARGE SCALE GENOMIC DNA]</scope>
    <source>
        <strain evidence="2 3">IMCC3135</strain>
    </source>
</reference>
<dbReference type="InterPro" id="IPR011076">
    <property type="entry name" value="Malate_synth_sf"/>
</dbReference>
<dbReference type="PANTHER" id="PTHR42739:SF1">
    <property type="entry name" value="MALATE SYNTHASE G"/>
    <property type="match status" value="1"/>
</dbReference>
<sequence length="112" mass="12017">MGTNQPFRTSASWEQSVDMLDSTFPLSQGSHGTAIAYLVHFEHLVVIQADGTTTSLKTPSQFLDAGGNPEAPQSILLGNHGIQVEIEPATRKVTASDACPKHRMQLLTSLDA</sequence>
<dbReference type="InterPro" id="IPR048357">
    <property type="entry name" value="MSG_insertion"/>
</dbReference>
<dbReference type="SUPFAM" id="SSF51645">
    <property type="entry name" value="Malate synthase G"/>
    <property type="match status" value="1"/>
</dbReference>
<dbReference type="GO" id="GO:0004474">
    <property type="term" value="F:malate synthase activity"/>
    <property type="evidence" value="ECO:0007669"/>
    <property type="project" value="UniProtKB-EC"/>
</dbReference>
<dbReference type="PANTHER" id="PTHR42739">
    <property type="entry name" value="MALATE SYNTHASE G"/>
    <property type="match status" value="1"/>
</dbReference>
<dbReference type="GO" id="GO:0006097">
    <property type="term" value="P:glyoxylate cycle"/>
    <property type="evidence" value="ECO:0007669"/>
    <property type="project" value="InterPro"/>
</dbReference>
<dbReference type="Pfam" id="PF20658">
    <property type="entry name" value="MSG_insertion"/>
    <property type="match status" value="1"/>
</dbReference>
<dbReference type="InterPro" id="IPR006253">
    <property type="entry name" value="Malate_synthG"/>
</dbReference>
<evidence type="ECO:0000313" key="2">
    <source>
        <dbReference type="EMBL" id="ASJ72527.1"/>
    </source>
</evidence>
<evidence type="ECO:0000313" key="3">
    <source>
        <dbReference type="Proteomes" id="UP000250079"/>
    </source>
</evidence>
<dbReference type="EMBL" id="CP018632">
    <property type="protein sequence ID" value="ASJ72527.1"/>
    <property type="molecule type" value="Genomic_DNA"/>
</dbReference>
<dbReference type="EC" id="2.3.3.9" evidence="2"/>
<keyword evidence="2" id="KW-0012">Acyltransferase</keyword>
<dbReference type="GO" id="GO:0000287">
    <property type="term" value="F:magnesium ion binding"/>
    <property type="evidence" value="ECO:0007669"/>
    <property type="project" value="TreeGrafter"/>
</dbReference>
<dbReference type="Gene3D" id="2.170.170.11">
    <property type="entry name" value="Malate synthase G - maily-beta sub-domain"/>
    <property type="match status" value="1"/>
</dbReference>
<proteinExistence type="predicted"/>
<dbReference type="AlphaFoldDB" id="A0A2Z2NXP7"/>
<keyword evidence="3" id="KW-1185">Reference proteome</keyword>
<dbReference type="RefSeq" id="WP_088917829.1">
    <property type="nucleotide sequence ID" value="NZ_CP018632.1"/>
</dbReference>